<proteinExistence type="predicted"/>
<protein>
    <submittedName>
        <fullName evidence="2">Uncharacterized protein</fullName>
    </submittedName>
</protein>
<evidence type="ECO:0000256" key="1">
    <source>
        <dbReference type="SAM" id="MobiDB-lite"/>
    </source>
</evidence>
<sequence length="136" mass="15427">MDTHNPKGVTCTPVSWEGISFLMEGDRVDGKGRVDFDTCRGPNEAPPPPAHGRRRVLNAPYSSRPFPKFPRQKKRPAIRRIPFTAVIFAGESFCSIIRERRLRDRALRAPPHGRMCSGFVPRERLSPGHGRPTYYT</sequence>
<dbReference type="EMBL" id="BGZK01001182">
    <property type="protein sequence ID" value="GBP73672.1"/>
    <property type="molecule type" value="Genomic_DNA"/>
</dbReference>
<dbReference type="Proteomes" id="UP000299102">
    <property type="component" value="Unassembled WGS sequence"/>
</dbReference>
<dbReference type="AlphaFoldDB" id="A0A4C1YFU6"/>
<keyword evidence="3" id="KW-1185">Reference proteome</keyword>
<reference evidence="2 3" key="1">
    <citation type="journal article" date="2019" name="Commun. Biol.">
        <title>The bagworm genome reveals a unique fibroin gene that provides high tensile strength.</title>
        <authorList>
            <person name="Kono N."/>
            <person name="Nakamura H."/>
            <person name="Ohtoshi R."/>
            <person name="Tomita M."/>
            <person name="Numata K."/>
            <person name="Arakawa K."/>
        </authorList>
    </citation>
    <scope>NUCLEOTIDE SEQUENCE [LARGE SCALE GENOMIC DNA]</scope>
</reference>
<evidence type="ECO:0000313" key="3">
    <source>
        <dbReference type="Proteomes" id="UP000299102"/>
    </source>
</evidence>
<comment type="caution">
    <text evidence="2">The sequence shown here is derived from an EMBL/GenBank/DDBJ whole genome shotgun (WGS) entry which is preliminary data.</text>
</comment>
<name>A0A4C1YFU6_EUMVA</name>
<gene>
    <name evidence="2" type="ORF">EVAR_103954_1</name>
</gene>
<organism evidence="2 3">
    <name type="scientific">Eumeta variegata</name>
    <name type="common">Bagworm moth</name>
    <name type="synonym">Eumeta japonica</name>
    <dbReference type="NCBI Taxonomy" id="151549"/>
    <lineage>
        <taxon>Eukaryota</taxon>
        <taxon>Metazoa</taxon>
        <taxon>Ecdysozoa</taxon>
        <taxon>Arthropoda</taxon>
        <taxon>Hexapoda</taxon>
        <taxon>Insecta</taxon>
        <taxon>Pterygota</taxon>
        <taxon>Neoptera</taxon>
        <taxon>Endopterygota</taxon>
        <taxon>Lepidoptera</taxon>
        <taxon>Glossata</taxon>
        <taxon>Ditrysia</taxon>
        <taxon>Tineoidea</taxon>
        <taxon>Psychidae</taxon>
        <taxon>Oiketicinae</taxon>
        <taxon>Eumeta</taxon>
    </lineage>
</organism>
<evidence type="ECO:0000313" key="2">
    <source>
        <dbReference type="EMBL" id="GBP73672.1"/>
    </source>
</evidence>
<accession>A0A4C1YFU6</accession>
<feature type="region of interest" description="Disordered" evidence="1">
    <location>
        <begin position="38"/>
        <end position="74"/>
    </location>
</feature>